<keyword evidence="3" id="KW-1185">Reference proteome</keyword>
<gene>
    <name evidence="2" type="ORF">NQ314_001165</name>
</gene>
<keyword evidence="1" id="KW-0812">Transmembrane</keyword>
<reference evidence="2" key="1">
    <citation type="journal article" date="2023" name="Insect Mol. Biol.">
        <title>Genome sequencing provides insights into the evolution of gene families encoding plant cell wall-degrading enzymes in longhorned beetles.</title>
        <authorList>
            <person name="Shin N.R."/>
            <person name="Okamura Y."/>
            <person name="Kirsch R."/>
            <person name="Pauchet Y."/>
        </authorList>
    </citation>
    <scope>NUCLEOTIDE SEQUENCE</scope>
    <source>
        <strain evidence="2">RBIC_L_NR</strain>
    </source>
</reference>
<keyword evidence="1" id="KW-1133">Transmembrane helix</keyword>
<protein>
    <submittedName>
        <fullName evidence="2">Uncharacterized protein</fullName>
    </submittedName>
</protein>
<feature type="transmembrane region" description="Helical" evidence="1">
    <location>
        <begin position="31"/>
        <end position="56"/>
    </location>
</feature>
<sequence>MRVATSFIRTINRTTNQVVVSITATGPLFLLAFWTLTFQYTLLGFFILLSACYMLMRGDFKKK</sequence>
<dbReference type="AlphaFoldDB" id="A0AAV8ZT08"/>
<organism evidence="2 3">
    <name type="scientific">Rhamnusium bicolor</name>
    <dbReference type="NCBI Taxonomy" id="1586634"/>
    <lineage>
        <taxon>Eukaryota</taxon>
        <taxon>Metazoa</taxon>
        <taxon>Ecdysozoa</taxon>
        <taxon>Arthropoda</taxon>
        <taxon>Hexapoda</taxon>
        <taxon>Insecta</taxon>
        <taxon>Pterygota</taxon>
        <taxon>Neoptera</taxon>
        <taxon>Endopterygota</taxon>
        <taxon>Coleoptera</taxon>
        <taxon>Polyphaga</taxon>
        <taxon>Cucujiformia</taxon>
        <taxon>Chrysomeloidea</taxon>
        <taxon>Cerambycidae</taxon>
        <taxon>Lepturinae</taxon>
        <taxon>Rhagiini</taxon>
        <taxon>Rhamnusium</taxon>
    </lineage>
</organism>
<comment type="caution">
    <text evidence="2">The sequence shown here is derived from an EMBL/GenBank/DDBJ whole genome shotgun (WGS) entry which is preliminary data.</text>
</comment>
<accession>A0AAV8ZT08</accession>
<keyword evidence="1" id="KW-0472">Membrane</keyword>
<dbReference type="Proteomes" id="UP001162156">
    <property type="component" value="Unassembled WGS sequence"/>
</dbReference>
<evidence type="ECO:0000313" key="3">
    <source>
        <dbReference type="Proteomes" id="UP001162156"/>
    </source>
</evidence>
<proteinExistence type="predicted"/>
<dbReference type="EMBL" id="JANEYF010000337">
    <property type="protein sequence ID" value="KAJ8970549.1"/>
    <property type="molecule type" value="Genomic_DNA"/>
</dbReference>
<evidence type="ECO:0000256" key="1">
    <source>
        <dbReference type="SAM" id="Phobius"/>
    </source>
</evidence>
<name>A0AAV8ZT08_9CUCU</name>
<evidence type="ECO:0000313" key="2">
    <source>
        <dbReference type="EMBL" id="KAJ8970549.1"/>
    </source>
</evidence>